<dbReference type="Proteomes" id="UP000192907">
    <property type="component" value="Unassembled WGS sequence"/>
</dbReference>
<dbReference type="AlphaFoldDB" id="A0A1Y6BRL4"/>
<protein>
    <submittedName>
        <fullName evidence="1">Uncharacterized protein</fullName>
    </submittedName>
</protein>
<dbReference type="EMBL" id="FWZT01000008">
    <property type="protein sequence ID" value="SMF24608.1"/>
    <property type="molecule type" value="Genomic_DNA"/>
</dbReference>
<name>A0A1Y6BRL4_9BACT</name>
<dbReference type="RefSeq" id="WP_132319089.1">
    <property type="nucleotide sequence ID" value="NZ_FWZT01000008.1"/>
</dbReference>
<evidence type="ECO:0000313" key="1">
    <source>
        <dbReference type="EMBL" id="SMF24608.1"/>
    </source>
</evidence>
<evidence type="ECO:0000313" key="2">
    <source>
        <dbReference type="Proteomes" id="UP000192907"/>
    </source>
</evidence>
<reference evidence="2" key="1">
    <citation type="submission" date="2017-04" db="EMBL/GenBank/DDBJ databases">
        <authorList>
            <person name="Varghese N."/>
            <person name="Submissions S."/>
        </authorList>
    </citation>
    <scope>NUCLEOTIDE SEQUENCE [LARGE SCALE GENOMIC DNA]</scope>
    <source>
        <strain evidence="2">RKEM611</strain>
    </source>
</reference>
<accession>A0A1Y6BRL4</accession>
<sequence length="396" mass="45460">MAASAKEVWRKKTVEEVKLETKSLLDTIVANEGLDAKLDFIMNEIKELDLALDPMSFLKRFILIISALFHHMRFGGLNRKQIVDLTDMAYAILRVSGIKPGKSQVSFLYGELHLVLSEIHLSNGEFLEALWEQQISANLSNDTPEMIATRELGMGIYSLRLGHSHLANAYFDKAESDSESQQTIMKSQLNRVRSLRLASRRDAALKLCDQYMAQLDDNSPYRTELIWEKTCLEMIASENPLGLTKLCKRGQPHYHTSYLLECFLWLRCLPSTQWFNKLPKLSSLAQYKEVRLKHYPILYAVCQAVEAAYDKEIPISSRLGTLKKVLPKLRSIRNIDKELLAWLAVTRWLHRNRYKDLAALTFHEYLSLSNRLSLNQSQDALGVASDLTKIDWVQKL</sequence>
<dbReference type="STRING" id="1513793.SAMN06296036_10821"/>
<gene>
    <name evidence="1" type="ORF">SAMN06296036_10821</name>
</gene>
<dbReference type="OrthoDB" id="5312018at2"/>
<keyword evidence="2" id="KW-1185">Reference proteome</keyword>
<organism evidence="1 2">
    <name type="scientific">Pseudobacteriovorax antillogorgiicola</name>
    <dbReference type="NCBI Taxonomy" id="1513793"/>
    <lineage>
        <taxon>Bacteria</taxon>
        <taxon>Pseudomonadati</taxon>
        <taxon>Bdellovibrionota</taxon>
        <taxon>Oligoflexia</taxon>
        <taxon>Oligoflexales</taxon>
        <taxon>Pseudobacteriovoracaceae</taxon>
        <taxon>Pseudobacteriovorax</taxon>
    </lineage>
</organism>
<proteinExistence type="predicted"/>